<organism evidence="6 7">
    <name type="scientific">Sporobacter termitidis DSM 10068</name>
    <dbReference type="NCBI Taxonomy" id="1123282"/>
    <lineage>
        <taxon>Bacteria</taxon>
        <taxon>Bacillati</taxon>
        <taxon>Bacillota</taxon>
        <taxon>Clostridia</taxon>
        <taxon>Eubacteriales</taxon>
        <taxon>Oscillospiraceae</taxon>
        <taxon>Sporobacter</taxon>
    </lineage>
</organism>
<evidence type="ECO:0000313" key="6">
    <source>
        <dbReference type="EMBL" id="SHH51980.1"/>
    </source>
</evidence>
<evidence type="ECO:0000256" key="2">
    <source>
        <dbReference type="ARBA" id="ARBA00022692"/>
    </source>
</evidence>
<feature type="transmembrane region" description="Helical" evidence="5">
    <location>
        <begin position="289"/>
        <end position="311"/>
    </location>
</feature>
<feature type="transmembrane region" description="Helical" evidence="5">
    <location>
        <begin position="157"/>
        <end position="176"/>
    </location>
</feature>
<feature type="transmembrane region" description="Helical" evidence="5">
    <location>
        <begin position="6"/>
        <end position="28"/>
    </location>
</feature>
<keyword evidence="4 5" id="KW-0472">Membrane</keyword>
<sequence>MVGILAYRQLTILSGVIILLLIILTLSYRQTIDSYPNGGGAYTVSKENIGTVWGIIAGAALSVGYILTVAVSVSSGVEQIASAFEVLKPYSVPICVLLIALIAVINLRGIREAARVFGLPTYAFMLGLIVMVVVGFIKIGNGYVPPKPTFSGIVQPITAILLLNAFSSGCSALTGVEAISNSVPNFKEPSQKNAKTVLLLLAVIILVLFGSTALLTDLYLVQPNGKALLIVLASQIFGQGFMFYYVTVTTFIILIFAANTAYSGFPVLISVMSRDKYMPRQLSMRGNRLSYDSGIIVLSVVAILLVIIFNAKVERLIGLYAIGVFISFTLSQTGMFLHWMRRPGKKMYGRAAINGIGALTTAVVVVIIAFTKFSQGAWIVVVLIPILVYMMLMINKHYTRIHDQLRLEPEEYAAALHDNCTYKNRVIVPVESVNRASIRALRYAKTISDNVTAFNVVIDNETGEKNRQKFDMLKTDIPLVIKYSPYREIVGPLVEFIESAEYDLTDCDIVSVILPQFVVQKFWQRILHNNTRVHIEHQLLRHKQIVICTMPLQLHDEAEKEIDKAVRAIDEMDREETKK</sequence>
<accession>A0A1M5TMU3</accession>
<feature type="transmembrane region" description="Helical" evidence="5">
    <location>
        <begin position="351"/>
        <end position="370"/>
    </location>
</feature>
<feature type="transmembrane region" description="Helical" evidence="5">
    <location>
        <begin position="317"/>
        <end position="339"/>
    </location>
</feature>
<dbReference type="GO" id="GO:0016020">
    <property type="term" value="C:membrane"/>
    <property type="evidence" value="ECO:0007669"/>
    <property type="project" value="UniProtKB-SubCell"/>
</dbReference>
<evidence type="ECO:0000256" key="1">
    <source>
        <dbReference type="ARBA" id="ARBA00004141"/>
    </source>
</evidence>
<evidence type="ECO:0000256" key="4">
    <source>
        <dbReference type="ARBA" id="ARBA00023136"/>
    </source>
</evidence>
<keyword evidence="2 5" id="KW-0812">Transmembrane</keyword>
<feature type="transmembrane region" description="Helical" evidence="5">
    <location>
        <begin position="241"/>
        <end position="268"/>
    </location>
</feature>
<evidence type="ECO:0000313" key="7">
    <source>
        <dbReference type="Proteomes" id="UP000183995"/>
    </source>
</evidence>
<evidence type="ECO:0000256" key="3">
    <source>
        <dbReference type="ARBA" id="ARBA00022989"/>
    </source>
</evidence>
<dbReference type="InterPro" id="IPR002293">
    <property type="entry name" value="AA/rel_permease1"/>
</dbReference>
<feature type="transmembrane region" description="Helical" evidence="5">
    <location>
        <begin position="376"/>
        <end position="394"/>
    </location>
</feature>
<feature type="transmembrane region" description="Helical" evidence="5">
    <location>
        <begin position="49"/>
        <end position="70"/>
    </location>
</feature>
<dbReference type="STRING" id="1123282.SAMN02745823_00154"/>
<dbReference type="PANTHER" id="PTHR47704:SF1">
    <property type="entry name" value="POTASSIUM TRANSPORTER KIMA"/>
    <property type="match status" value="1"/>
</dbReference>
<dbReference type="Gene3D" id="1.20.1740.10">
    <property type="entry name" value="Amino acid/polyamine transporter I"/>
    <property type="match status" value="1"/>
</dbReference>
<protein>
    <submittedName>
        <fullName evidence="6">Amino acid/polyamine/organocation transporter, APC superfamily (TC 2.A.3)</fullName>
    </submittedName>
</protein>
<dbReference type="EMBL" id="FQXV01000001">
    <property type="protein sequence ID" value="SHH51980.1"/>
    <property type="molecule type" value="Genomic_DNA"/>
</dbReference>
<dbReference type="InterPro" id="IPR053153">
    <property type="entry name" value="APC_K+_Transporter"/>
</dbReference>
<proteinExistence type="predicted"/>
<keyword evidence="3 5" id="KW-1133">Transmembrane helix</keyword>
<name>A0A1M5TMU3_9FIRM</name>
<dbReference type="PANTHER" id="PTHR47704">
    <property type="entry name" value="POTASSIUM TRANSPORTER KIMA"/>
    <property type="match status" value="1"/>
</dbReference>
<feature type="transmembrane region" description="Helical" evidence="5">
    <location>
        <begin position="197"/>
        <end position="221"/>
    </location>
</feature>
<dbReference type="Proteomes" id="UP000183995">
    <property type="component" value="Unassembled WGS sequence"/>
</dbReference>
<dbReference type="Pfam" id="PF13520">
    <property type="entry name" value="AA_permease_2"/>
    <property type="match status" value="1"/>
</dbReference>
<dbReference type="AlphaFoldDB" id="A0A1M5TMU3"/>
<reference evidence="6 7" key="1">
    <citation type="submission" date="2016-11" db="EMBL/GenBank/DDBJ databases">
        <authorList>
            <person name="Jaros S."/>
            <person name="Januszkiewicz K."/>
            <person name="Wedrychowicz H."/>
        </authorList>
    </citation>
    <scope>NUCLEOTIDE SEQUENCE [LARGE SCALE GENOMIC DNA]</scope>
    <source>
        <strain evidence="6 7">DSM 10068</strain>
    </source>
</reference>
<evidence type="ECO:0000256" key="5">
    <source>
        <dbReference type="SAM" id="Phobius"/>
    </source>
</evidence>
<feature type="transmembrane region" description="Helical" evidence="5">
    <location>
        <begin position="90"/>
        <end position="107"/>
    </location>
</feature>
<feature type="transmembrane region" description="Helical" evidence="5">
    <location>
        <begin position="119"/>
        <end position="137"/>
    </location>
</feature>
<gene>
    <name evidence="6" type="ORF">SAMN02745823_00154</name>
</gene>
<keyword evidence="7" id="KW-1185">Reference proteome</keyword>
<comment type="subcellular location">
    <subcellularLocation>
        <location evidence="1">Membrane</location>
        <topology evidence="1">Multi-pass membrane protein</topology>
    </subcellularLocation>
</comment>
<dbReference type="GO" id="GO:0022857">
    <property type="term" value="F:transmembrane transporter activity"/>
    <property type="evidence" value="ECO:0007669"/>
    <property type="project" value="InterPro"/>
</dbReference>